<name>A0AA36N3Y4_9DINO</name>
<sequence>MAYSGTAPVPMEFGYWQIRGLGAVFRMLFEYKEASYVDKLYNSGKDWFKGRKPEILAMNPLANLPYLVDGEKCICQTNAILSYLGDKFGMSGKDSNTGVAL</sequence>
<accession>A0AA36N3Y4</accession>
<dbReference type="EMBL" id="CAUJNA010001729">
    <property type="protein sequence ID" value="CAJ1388653.1"/>
    <property type="molecule type" value="Genomic_DNA"/>
</dbReference>
<dbReference type="InterPro" id="IPR036249">
    <property type="entry name" value="Thioredoxin-like_sf"/>
</dbReference>
<keyword evidence="4" id="KW-0808">Transferase</keyword>
<comment type="function">
    <text evidence="1">Conjugation of reduced glutathione to a wide number of exogenous and endogenous hydrophobic electrophiles.</text>
</comment>
<comment type="caution">
    <text evidence="7">The sequence shown here is derived from an EMBL/GenBank/DDBJ whole genome shotgun (WGS) entry which is preliminary data.</text>
</comment>
<proteinExistence type="inferred from homology"/>
<dbReference type="GO" id="GO:0004364">
    <property type="term" value="F:glutathione transferase activity"/>
    <property type="evidence" value="ECO:0007669"/>
    <property type="project" value="UniProtKB-EC"/>
</dbReference>
<evidence type="ECO:0000256" key="2">
    <source>
        <dbReference type="ARBA" id="ARBA00005861"/>
    </source>
</evidence>
<dbReference type="PANTHER" id="PTHR11571:SF222">
    <property type="entry name" value="GLUTATHIONE TRANSFERASE"/>
    <property type="match status" value="1"/>
</dbReference>
<dbReference type="Proteomes" id="UP001178507">
    <property type="component" value="Unassembled WGS sequence"/>
</dbReference>
<dbReference type="EC" id="2.5.1.18" evidence="3"/>
<evidence type="ECO:0000259" key="6">
    <source>
        <dbReference type="PROSITE" id="PS50404"/>
    </source>
</evidence>
<dbReference type="PANTHER" id="PTHR11571">
    <property type="entry name" value="GLUTATHIONE S-TRANSFERASE"/>
    <property type="match status" value="1"/>
</dbReference>
<gene>
    <name evidence="7" type="ORF">EVOR1521_LOCUS14472</name>
</gene>
<feature type="domain" description="GST N-terminal" evidence="6">
    <location>
        <begin position="9"/>
        <end position="92"/>
    </location>
</feature>
<protein>
    <recommendedName>
        <fullName evidence="3">glutathione transferase</fullName>
        <ecNumber evidence="3">2.5.1.18</ecNumber>
    </recommendedName>
</protein>
<dbReference type="Gene3D" id="1.20.1050.130">
    <property type="match status" value="1"/>
</dbReference>
<evidence type="ECO:0000313" key="7">
    <source>
        <dbReference type="EMBL" id="CAJ1388653.1"/>
    </source>
</evidence>
<evidence type="ECO:0000256" key="1">
    <source>
        <dbReference type="ARBA" id="ARBA00003701"/>
    </source>
</evidence>
<evidence type="ECO:0000313" key="8">
    <source>
        <dbReference type="Proteomes" id="UP001178507"/>
    </source>
</evidence>
<comment type="catalytic activity">
    <reaction evidence="5">
        <text>RX + glutathione = an S-substituted glutathione + a halide anion + H(+)</text>
        <dbReference type="Rhea" id="RHEA:16437"/>
        <dbReference type="ChEBI" id="CHEBI:15378"/>
        <dbReference type="ChEBI" id="CHEBI:16042"/>
        <dbReference type="ChEBI" id="CHEBI:17792"/>
        <dbReference type="ChEBI" id="CHEBI:57925"/>
        <dbReference type="ChEBI" id="CHEBI:90779"/>
        <dbReference type="EC" id="2.5.1.18"/>
    </reaction>
</comment>
<evidence type="ECO:0000256" key="5">
    <source>
        <dbReference type="ARBA" id="ARBA00047960"/>
    </source>
</evidence>
<dbReference type="AlphaFoldDB" id="A0AA36N3Y4"/>
<reference evidence="7" key="1">
    <citation type="submission" date="2023-08" db="EMBL/GenBank/DDBJ databases">
        <authorList>
            <person name="Chen Y."/>
            <person name="Shah S."/>
            <person name="Dougan E. K."/>
            <person name="Thang M."/>
            <person name="Chan C."/>
        </authorList>
    </citation>
    <scope>NUCLEOTIDE SEQUENCE</scope>
</reference>
<evidence type="ECO:0000256" key="3">
    <source>
        <dbReference type="ARBA" id="ARBA00012452"/>
    </source>
</evidence>
<dbReference type="PROSITE" id="PS50404">
    <property type="entry name" value="GST_NTER"/>
    <property type="match status" value="1"/>
</dbReference>
<dbReference type="InterPro" id="IPR004045">
    <property type="entry name" value="Glutathione_S-Trfase_N"/>
</dbReference>
<organism evidence="7 8">
    <name type="scientific">Effrenium voratum</name>
    <dbReference type="NCBI Taxonomy" id="2562239"/>
    <lineage>
        <taxon>Eukaryota</taxon>
        <taxon>Sar</taxon>
        <taxon>Alveolata</taxon>
        <taxon>Dinophyceae</taxon>
        <taxon>Suessiales</taxon>
        <taxon>Symbiodiniaceae</taxon>
        <taxon>Effrenium</taxon>
    </lineage>
</organism>
<keyword evidence="8" id="KW-1185">Reference proteome</keyword>
<comment type="similarity">
    <text evidence="2">Belongs to the GST superfamily. Mu family.</text>
</comment>
<dbReference type="InterPro" id="IPR050213">
    <property type="entry name" value="GST_superfamily"/>
</dbReference>
<evidence type="ECO:0000256" key="4">
    <source>
        <dbReference type="ARBA" id="ARBA00022679"/>
    </source>
</evidence>
<dbReference type="GO" id="GO:0006749">
    <property type="term" value="P:glutathione metabolic process"/>
    <property type="evidence" value="ECO:0007669"/>
    <property type="project" value="TreeGrafter"/>
</dbReference>
<dbReference type="SUPFAM" id="SSF52833">
    <property type="entry name" value="Thioredoxin-like"/>
    <property type="match status" value="1"/>
</dbReference>
<dbReference type="Pfam" id="PF02798">
    <property type="entry name" value="GST_N"/>
    <property type="match status" value="1"/>
</dbReference>